<comment type="caution">
    <text evidence="2">The sequence shown here is derived from an EMBL/GenBank/DDBJ whole genome shotgun (WGS) entry which is preliminary data.</text>
</comment>
<keyword evidence="1" id="KW-0472">Membrane</keyword>
<dbReference type="RefSeq" id="WP_193195214.1">
    <property type="nucleotide sequence ID" value="NZ_JBHSVR010000001.1"/>
</dbReference>
<protein>
    <submittedName>
        <fullName evidence="2">Uncharacterized protein</fullName>
    </submittedName>
</protein>
<evidence type="ECO:0000256" key="1">
    <source>
        <dbReference type="SAM" id="Phobius"/>
    </source>
</evidence>
<dbReference type="EMBL" id="JBHSVR010000001">
    <property type="protein sequence ID" value="MFC6635766.1"/>
    <property type="molecule type" value="Genomic_DNA"/>
</dbReference>
<dbReference type="Proteomes" id="UP001596425">
    <property type="component" value="Unassembled WGS sequence"/>
</dbReference>
<reference evidence="3" key="1">
    <citation type="journal article" date="2019" name="Int. J. Syst. Evol. Microbiol.">
        <title>The Global Catalogue of Microorganisms (GCM) 10K type strain sequencing project: providing services to taxonomists for standard genome sequencing and annotation.</title>
        <authorList>
            <consortium name="The Broad Institute Genomics Platform"/>
            <consortium name="The Broad Institute Genome Sequencing Center for Infectious Disease"/>
            <person name="Wu L."/>
            <person name="Ma J."/>
        </authorList>
    </citation>
    <scope>NUCLEOTIDE SEQUENCE [LARGE SCALE GENOMIC DNA]</scope>
    <source>
        <strain evidence="3">CGMCC 1.13718</strain>
    </source>
</reference>
<sequence>MGDIRKLARVYVWSGAVARVLLAATPLAVAAACAFGGLSISIGGAP</sequence>
<keyword evidence="1" id="KW-1133">Transmembrane helix</keyword>
<proteinExistence type="predicted"/>
<keyword evidence="1" id="KW-0812">Transmembrane</keyword>
<dbReference type="PROSITE" id="PS51257">
    <property type="entry name" value="PROKAR_LIPOPROTEIN"/>
    <property type="match status" value="1"/>
</dbReference>
<keyword evidence="3" id="KW-1185">Reference proteome</keyword>
<feature type="transmembrane region" description="Helical" evidence="1">
    <location>
        <begin position="20"/>
        <end position="42"/>
    </location>
</feature>
<accession>A0ABW1YT19</accession>
<organism evidence="2 3">
    <name type="scientific">Microbulbifer taiwanensis</name>
    <dbReference type="NCBI Taxonomy" id="986746"/>
    <lineage>
        <taxon>Bacteria</taxon>
        <taxon>Pseudomonadati</taxon>
        <taxon>Pseudomonadota</taxon>
        <taxon>Gammaproteobacteria</taxon>
        <taxon>Cellvibrionales</taxon>
        <taxon>Microbulbiferaceae</taxon>
        <taxon>Microbulbifer</taxon>
    </lineage>
</organism>
<evidence type="ECO:0000313" key="3">
    <source>
        <dbReference type="Proteomes" id="UP001596425"/>
    </source>
</evidence>
<gene>
    <name evidence="2" type="ORF">ACFQBM_21055</name>
</gene>
<evidence type="ECO:0000313" key="2">
    <source>
        <dbReference type="EMBL" id="MFC6635766.1"/>
    </source>
</evidence>
<name>A0ABW1YT19_9GAMM</name>